<dbReference type="GO" id="GO:0008234">
    <property type="term" value="F:cysteine-type peptidase activity"/>
    <property type="evidence" value="ECO:0007669"/>
    <property type="project" value="InterPro"/>
</dbReference>
<dbReference type="InterPro" id="IPR000668">
    <property type="entry name" value="Peptidase_C1A_C"/>
</dbReference>
<dbReference type="VEuPathDB" id="GiardiaDB:SS50377_23127"/>
<gene>
    <name evidence="3" type="ORF">SS50377_18784</name>
    <name evidence="4" type="ORF">SS50377_23127</name>
</gene>
<dbReference type="Pfam" id="PF00112">
    <property type="entry name" value="Peptidase_C1"/>
    <property type="match status" value="1"/>
</dbReference>
<dbReference type="EMBL" id="AUWU02000003">
    <property type="protein sequence ID" value="KAH0575494.1"/>
    <property type="molecule type" value="Genomic_DNA"/>
</dbReference>
<protein>
    <submittedName>
        <fullName evidence="3">Cathepsin L</fullName>
    </submittedName>
</protein>
<dbReference type="AlphaFoldDB" id="V6LBC1"/>
<evidence type="ECO:0000256" key="1">
    <source>
        <dbReference type="SAM" id="Phobius"/>
    </source>
</evidence>
<keyword evidence="1" id="KW-0812">Transmembrane</keyword>
<keyword evidence="1" id="KW-0472">Membrane</keyword>
<proteinExistence type="predicted"/>
<feature type="transmembrane region" description="Helical" evidence="1">
    <location>
        <begin position="980"/>
        <end position="1004"/>
    </location>
</feature>
<feature type="domain" description="Peptidase C1A papain C-terminal" evidence="2">
    <location>
        <begin position="233"/>
        <end position="312"/>
    </location>
</feature>
<evidence type="ECO:0000313" key="5">
    <source>
        <dbReference type="Proteomes" id="UP000018208"/>
    </source>
</evidence>
<organism evidence="3">
    <name type="scientific">Spironucleus salmonicida</name>
    <dbReference type="NCBI Taxonomy" id="348837"/>
    <lineage>
        <taxon>Eukaryota</taxon>
        <taxon>Metamonada</taxon>
        <taxon>Diplomonadida</taxon>
        <taxon>Hexamitidae</taxon>
        <taxon>Hexamitinae</taxon>
        <taxon>Spironucleus</taxon>
    </lineage>
</organism>
<evidence type="ECO:0000313" key="3">
    <source>
        <dbReference type="EMBL" id="EST41697.1"/>
    </source>
</evidence>
<dbReference type="GO" id="GO:0006508">
    <property type="term" value="P:proteolysis"/>
    <property type="evidence" value="ECO:0007669"/>
    <property type="project" value="InterPro"/>
</dbReference>
<dbReference type="Gene3D" id="3.90.70.10">
    <property type="entry name" value="Cysteine proteinases"/>
    <property type="match status" value="1"/>
</dbReference>
<keyword evidence="1" id="KW-1133">Transmembrane helix</keyword>
<reference evidence="4" key="2">
    <citation type="submission" date="2020-12" db="EMBL/GenBank/DDBJ databases">
        <title>New Spironucleus salmonicida genome in near-complete chromosomes.</title>
        <authorList>
            <person name="Xu F."/>
            <person name="Kurt Z."/>
            <person name="Jimenez-Gonzalez A."/>
            <person name="Astvaldsson A."/>
            <person name="Andersson J.O."/>
            <person name="Svard S.G."/>
        </authorList>
    </citation>
    <scope>NUCLEOTIDE SEQUENCE</scope>
    <source>
        <strain evidence="4">ATCC 50377</strain>
    </source>
</reference>
<dbReference type="InterPro" id="IPR038765">
    <property type="entry name" value="Papain-like_cys_pep_sf"/>
</dbReference>
<evidence type="ECO:0000259" key="2">
    <source>
        <dbReference type="Pfam" id="PF00112"/>
    </source>
</evidence>
<dbReference type="Proteomes" id="UP000018208">
    <property type="component" value="Unassembled WGS sequence"/>
</dbReference>
<dbReference type="SUPFAM" id="SSF54001">
    <property type="entry name" value="Cysteine proteinases"/>
    <property type="match status" value="1"/>
</dbReference>
<reference evidence="3 4" key="1">
    <citation type="journal article" date="2014" name="PLoS Genet.">
        <title>The Genome of Spironucleus salmonicida Highlights a Fish Pathogen Adapted to Fluctuating Environments.</title>
        <authorList>
            <person name="Xu F."/>
            <person name="Jerlstrom-Hultqvist J."/>
            <person name="Einarsson E."/>
            <person name="Astvaldsson A."/>
            <person name="Svard S.G."/>
            <person name="Andersson J.O."/>
        </authorList>
    </citation>
    <scope>NUCLEOTIDE SEQUENCE</scope>
    <source>
        <strain evidence="4">ATCC 50377</strain>
    </source>
</reference>
<sequence>MLVLAIFQTLRILDDPFDSLTQVPATMDLRELGLVTIPKDVSFIGCGSGAAAVASLIESSILRTLDKWQNNAKLIGKTTDNLEVSVQFMMNNSQVYSANKGFYCTQPAEYIINDIGDWNSIQLNIDPFKYTSGSTQFNPEPDFIIKINPGLYSEAINSPNEFIQPFYKDQSNNILVLSYHTPFFSLSGDEPFGQDTVDNMKQYIARGITFIAQINLGTDRQYQQFRQWNTSDVFAAQCLRVSPKFQTPSYENIKEDIVKNGYNKLQERIFYVNIVGYGIKQGQDVWIVKAPFGPKFGNLGYIYVPILNNTLCMEEYIITAIPNHIDFDEGIFTSQQADRIGLKQIYSIKGLISKSLPDDTAGDIVTTDLYSDKPNFGVNPQLISKLTATPVSTLLGSILTCVVEESFDGNIAFQDQQCTTVLRMIKDSWTSSVTISYPSRCFFASDIVTTCADGNCKINSKSDTGTSTFTCIVGQPILTEQGLSIEDYRATIVVKDVCIWSSGVMSCVVVSADPSTVQLVTYQKSTGEDFQPSAINSLQYIPGPILCSDSICTREMLDTIANLLQVWTCSKGSNVYTCVGQQENIQRPNIKFYGEVKQLTSQCSAVGSNSICPPSYNMNFTTARIRLNATNTYDLGGILYPIMFINIRPDSISKDYLWLLNITFPEIETRTYVDVVFPDFKTRKIEAACMAQFKTKDDSQYILQCRNYNNQADFYVCENIQWLCTSPLYGWTKSLTLNYSLNFSSQMPVILQAPKAVSHSRQQWTITYQKLKYDVMNVVVSGIDPENFAFSPCKVSNSLNSSVCRNFEIPNVKLTCLLTTCSPIKSLQFEFSHITNHIMFGNLPQFQSTSTFYCKFISQLGCRINRQNLKQYGFICDQGEIYCDGVSTSTYTYYSQQGAAVQTKSGTSIFVFNSTNFTCTVNTIKSFRDSDDNIWANLLCSVNNSQTTFSTVSNSPDYLVRDSNSIDDVPGMIPIKQNDIGLQVIFAVGLIFIVLLIISVSALLSGWPGLVKSKFTAFWNKIVWNEKYKFSCIYYDKFGIPMLDLDEPEAHSAKLDMHKVSKAMKSGFDGLSIAKLKDALHNQEVKLADGKVQVGQSTMNSQLTTQFNSMTTKTMSQLNCDEEEIGARDADDIQVIFKKKRQEKLRNDDWEDSN</sequence>
<name>V6LBC1_9EUKA</name>
<evidence type="ECO:0000313" key="4">
    <source>
        <dbReference type="EMBL" id="KAH0575494.1"/>
    </source>
</evidence>
<keyword evidence="5" id="KW-1185">Reference proteome</keyword>
<accession>V6LBC1</accession>
<dbReference type="EMBL" id="KI546168">
    <property type="protein sequence ID" value="EST41697.1"/>
    <property type="molecule type" value="Genomic_DNA"/>
</dbReference>